<dbReference type="Gene3D" id="1.25.40.10">
    <property type="entry name" value="Tetratricopeptide repeat domain"/>
    <property type="match status" value="3"/>
</dbReference>
<dbReference type="GO" id="GO:0003729">
    <property type="term" value="F:mRNA binding"/>
    <property type="evidence" value="ECO:0007669"/>
    <property type="project" value="TreeGrafter"/>
</dbReference>
<feature type="region of interest" description="Disordered" evidence="2">
    <location>
        <begin position="677"/>
        <end position="824"/>
    </location>
</feature>
<accession>A0A7S3P439</accession>
<organism evidence="3">
    <name type="scientific">Amphora coffeiformis</name>
    <dbReference type="NCBI Taxonomy" id="265554"/>
    <lineage>
        <taxon>Eukaryota</taxon>
        <taxon>Sar</taxon>
        <taxon>Stramenopiles</taxon>
        <taxon>Ochrophyta</taxon>
        <taxon>Bacillariophyta</taxon>
        <taxon>Bacillariophyceae</taxon>
        <taxon>Bacillariophycidae</taxon>
        <taxon>Thalassiophysales</taxon>
        <taxon>Catenulaceae</taxon>
        <taxon>Amphora</taxon>
    </lineage>
</organism>
<evidence type="ECO:0000256" key="1">
    <source>
        <dbReference type="PROSITE-ProRule" id="PRU00708"/>
    </source>
</evidence>
<dbReference type="Pfam" id="PF13812">
    <property type="entry name" value="PPR_3"/>
    <property type="match status" value="1"/>
</dbReference>
<feature type="repeat" description="PPR" evidence="1">
    <location>
        <begin position="151"/>
        <end position="185"/>
    </location>
</feature>
<protein>
    <recommendedName>
        <fullName evidence="4">Pentacotripeptide-repeat region of PRORP domain-containing protein</fullName>
    </recommendedName>
</protein>
<gene>
    <name evidence="3" type="ORF">ACOF00016_LOCUS3533</name>
</gene>
<feature type="compositionally biased region" description="Polar residues" evidence="2">
    <location>
        <begin position="40"/>
        <end position="71"/>
    </location>
</feature>
<dbReference type="PANTHER" id="PTHR47934:SF6">
    <property type="entry name" value="MITOCHONDRIAL GROUP I INTRON SPLICING FACTOR CCM1-RELATED"/>
    <property type="match status" value="1"/>
</dbReference>
<sequence>MRDNGQFRPGGRGGGRGRDFSFYGQASGGSDHGSFRDTGSRGNSSNNHMHNSYGNSNGNRPPHSSQPPQDQGNNGSSNGMQGFNASEWIDRLSSSHAHPNETLGAAQSRYPDAFSSGRAMTALIAAAARRRQIRLAYACWEFMDAARLEKNTYHYNAMISVAEKSKNLRHALDLLKEMDQRGIAKNEVTFSSAISASEKSGEWRVAMDLLDQMEREGVGRSTIAYNAAISACEKGMVPNRACEVFRRMKNAGIKPSVVSYSALISAAEKGGQWKLALDVLEEMKEAGFGANVVAYSAAISAVAKGGQWEIALRLFREIQASGGQPSIITFNATMTALEKGMKWELALDLFEEMKMRNMPITVVSYGSAISACDKGLQYRQCLEFLDEMTELGIQKNVVIFGAATSCMEKCCRPDISFQLMERMKLEGVTPNVHIYNSVISACARCDLWEKGFELFKEMDNARVQKDVVTYNSVLDAVSSQVGLGRSLFKEGVEKGFYSQVSKVGRSSCELALHFLSLGGGEIALGWWFEECLQPVFDDPAKFEAIETITIVTGYGKSRTRGRRHGNDGMKKRVQAMLGFMGIRETPQENAGRVRVDKMSLRDVIHRNNGRVMLDVDGYMAWKSRETTANHVPDVEQKIRARFKAQNPGSGLPPFIRVETENTSPEYRLEARRQSLDGADEGAAPPPPFEQAPVDTRYDGPGPDRRGPPQHIRRPMDGGRGWGGRGRGGRFNDRAPRGSPRGPPREFRRASSFDSPRGEMAPRNGSFEGQASPTTGDRESQPQDVPGTPTAAGLKRGYSDTGAPGNAASRGYDLDSPPATRQKLT</sequence>
<feature type="repeat" description="PPR" evidence="1">
    <location>
        <begin position="291"/>
        <end position="325"/>
    </location>
</feature>
<evidence type="ECO:0000313" key="3">
    <source>
        <dbReference type="EMBL" id="CAE0405520.1"/>
    </source>
</evidence>
<dbReference type="GO" id="GO:0006396">
    <property type="term" value="P:RNA processing"/>
    <property type="evidence" value="ECO:0007669"/>
    <property type="project" value="TreeGrafter"/>
</dbReference>
<feature type="repeat" description="PPR" evidence="1">
    <location>
        <begin position="256"/>
        <end position="290"/>
    </location>
</feature>
<dbReference type="InterPro" id="IPR051114">
    <property type="entry name" value="Mito_RNA_Proc_CCM1"/>
</dbReference>
<reference evidence="3" key="1">
    <citation type="submission" date="2021-01" db="EMBL/GenBank/DDBJ databases">
        <authorList>
            <person name="Corre E."/>
            <person name="Pelletier E."/>
            <person name="Niang G."/>
            <person name="Scheremetjew M."/>
            <person name="Finn R."/>
            <person name="Kale V."/>
            <person name="Holt S."/>
            <person name="Cochrane G."/>
            <person name="Meng A."/>
            <person name="Brown T."/>
            <person name="Cohen L."/>
        </authorList>
    </citation>
    <scope>NUCLEOTIDE SEQUENCE</scope>
    <source>
        <strain evidence="3">CCMP127</strain>
    </source>
</reference>
<feature type="repeat" description="PPR" evidence="1">
    <location>
        <begin position="186"/>
        <end position="220"/>
    </location>
</feature>
<dbReference type="EMBL" id="HBIM01004126">
    <property type="protein sequence ID" value="CAE0405520.1"/>
    <property type="molecule type" value="Transcribed_RNA"/>
</dbReference>
<dbReference type="InterPro" id="IPR011990">
    <property type="entry name" value="TPR-like_helical_dom_sf"/>
</dbReference>
<feature type="repeat" description="PPR" evidence="1">
    <location>
        <begin position="326"/>
        <end position="360"/>
    </location>
</feature>
<dbReference type="NCBIfam" id="TIGR00756">
    <property type="entry name" value="PPR"/>
    <property type="match status" value="5"/>
</dbReference>
<dbReference type="GO" id="GO:0007005">
    <property type="term" value="P:mitochondrion organization"/>
    <property type="evidence" value="ECO:0007669"/>
    <property type="project" value="TreeGrafter"/>
</dbReference>
<dbReference type="PROSITE" id="PS51375">
    <property type="entry name" value="PPR"/>
    <property type="match status" value="7"/>
</dbReference>
<dbReference type="InterPro" id="IPR002885">
    <property type="entry name" value="PPR_rpt"/>
</dbReference>
<dbReference type="GO" id="GO:0005739">
    <property type="term" value="C:mitochondrion"/>
    <property type="evidence" value="ECO:0007669"/>
    <property type="project" value="TreeGrafter"/>
</dbReference>
<evidence type="ECO:0008006" key="4">
    <source>
        <dbReference type="Google" id="ProtNLM"/>
    </source>
</evidence>
<feature type="compositionally biased region" description="Basic and acidic residues" evidence="2">
    <location>
        <begin position="695"/>
        <end position="706"/>
    </location>
</feature>
<feature type="region of interest" description="Disordered" evidence="2">
    <location>
        <begin position="643"/>
        <end position="663"/>
    </location>
</feature>
<proteinExistence type="predicted"/>
<evidence type="ECO:0000256" key="2">
    <source>
        <dbReference type="SAM" id="MobiDB-lite"/>
    </source>
</evidence>
<feature type="repeat" description="PPR" evidence="1">
    <location>
        <begin position="431"/>
        <end position="465"/>
    </location>
</feature>
<name>A0A7S3P439_9STRA</name>
<feature type="repeat" description="PPR" evidence="1">
    <location>
        <begin position="221"/>
        <end position="255"/>
    </location>
</feature>
<dbReference type="Pfam" id="PF13041">
    <property type="entry name" value="PPR_2"/>
    <property type="match status" value="3"/>
</dbReference>
<dbReference type="AlphaFoldDB" id="A0A7S3P439"/>
<dbReference type="PANTHER" id="PTHR47934">
    <property type="entry name" value="PENTATRICOPEPTIDE REPEAT-CONTAINING PROTEIN PET309, MITOCHONDRIAL"/>
    <property type="match status" value="1"/>
</dbReference>
<feature type="region of interest" description="Disordered" evidence="2">
    <location>
        <begin position="1"/>
        <end position="83"/>
    </location>
</feature>